<gene>
    <name evidence="1" type="ORF">F5148DRAFT_1292489</name>
</gene>
<organism evidence="1 2">
    <name type="scientific">Russula earlei</name>
    <dbReference type="NCBI Taxonomy" id="71964"/>
    <lineage>
        <taxon>Eukaryota</taxon>
        <taxon>Fungi</taxon>
        <taxon>Dikarya</taxon>
        <taxon>Basidiomycota</taxon>
        <taxon>Agaricomycotina</taxon>
        <taxon>Agaricomycetes</taxon>
        <taxon>Russulales</taxon>
        <taxon>Russulaceae</taxon>
        <taxon>Russula</taxon>
    </lineage>
</organism>
<proteinExistence type="predicted"/>
<evidence type="ECO:0000313" key="2">
    <source>
        <dbReference type="Proteomes" id="UP001207468"/>
    </source>
</evidence>
<comment type="caution">
    <text evidence="1">The sequence shown here is derived from an EMBL/GenBank/DDBJ whole genome shotgun (WGS) entry which is preliminary data.</text>
</comment>
<name>A0ACC0TT50_9AGAM</name>
<sequence>MILTRQHIRLLQEHVYTIMVMMAGLIQYPVAEIAGADYTTASSYITQSVLDNPATTDAQMRTQLNNVRTGLAATKALVTTYTYKPLIGMSSQTDAAGRSSYYEYDGFGRLNLVRDQYQNIVKKNCYNYLGQSTSCGTDVYPQWQVTGNTRFKPCQQNPTYNSPVQQQEEKDINPASPTYNQTIWVDYAIQFNPLESEWVNTSTPVRCRQISGQNTGEVEQEQVYSNPCGDIYGWTRWVVVGTNTSTCPLPPYFTCDDESGYYYSQTCASGANPDPIFVSVPAGHSTSTISVADANQQAILYAQNYANQHGTCTVPTFPLYFNNSATDGYDVYLYTPGTTDNPLYTFYIPASTSQAIGNILPGTYDIHIVGRVGLNSAYFDVGCSSTGYGTDQWFTNVSMANNSCNTIAASN</sequence>
<evidence type="ECO:0000313" key="1">
    <source>
        <dbReference type="EMBL" id="KAI9447027.1"/>
    </source>
</evidence>
<keyword evidence="2" id="KW-1185">Reference proteome</keyword>
<reference evidence="1" key="1">
    <citation type="submission" date="2021-03" db="EMBL/GenBank/DDBJ databases">
        <title>Evolutionary priming and transition to the ectomycorrhizal habit in an iconic lineage of mushroom-forming fungi: is preadaptation a requirement?</title>
        <authorList>
            <consortium name="DOE Joint Genome Institute"/>
            <person name="Looney B.P."/>
            <person name="Miyauchi S."/>
            <person name="Morin E."/>
            <person name="Drula E."/>
            <person name="Courty P.E."/>
            <person name="Chicoki N."/>
            <person name="Fauchery L."/>
            <person name="Kohler A."/>
            <person name="Kuo A."/>
            <person name="LaButti K."/>
            <person name="Pangilinan J."/>
            <person name="Lipzen A."/>
            <person name="Riley R."/>
            <person name="Andreopoulos W."/>
            <person name="He G."/>
            <person name="Johnson J."/>
            <person name="Barry K.W."/>
            <person name="Grigoriev I.V."/>
            <person name="Nagy L."/>
            <person name="Hibbett D."/>
            <person name="Henrissat B."/>
            <person name="Matheny P.B."/>
            <person name="Labbe J."/>
            <person name="Martin A.F."/>
        </authorList>
    </citation>
    <scope>NUCLEOTIDE SEQUENCE</scope>
    <source>
        <strain evidence="1">BPL698</strain>
    </source>
</reference>
<dbReference type="Proteomes" id="UP001207468">
    <property type="component" value="Unassembled WGS sequence"/>
</dbReference>
<dbReference type="EMBL" id="JAGFNK010000613">
    <property type="protein sequence ID" value="KAI9447027.1"/>
    <property type="molecule type" value="Genomic_DNA"/>
</dbReference>
<protein>
    <submittedName>
        <fullName evidence="1">Uncharacterized protein</fullName>
    </submittedName>
</protein>
<accession>A0ACC0TT50</accession>